<feature type="domain" description="HTH lysR-type" evidence="5">
    <location>
        <begin position="1"/>
        <end position="58"/>
    </location>
</feature>
<dbReference type="Gene3D" id="1.10.10.10">
    <property type="entry name" value="Winged helix-like DNA-binding domain superfamily/Winged helix DNA-binding domain"/>
    <property type="match status" value="1"/>
</dbReference>
<dbReference type="AlphaFoldDB" id="A0A4V6N6C7"/>
<dbReference type="PANTHER" id="PTHR30579:SF8">
    <property type="entry name" value="HTH-TYPE TRANSCRIPTIONAL REGULATOR HDFR"/>
    <property type="match status" value="1"/>
</dbReference>
<dbReference type="GO" id="GO:0003700">
    <property type="term" value="F:DNA-binding transcription factor activity"/>
    <property type="evidence" value="ECO:0007669"/>
    <property type="project" value="InterPro"/>
</dbReference>
<evidence type="ECO:0000256" key="4">
    <source>
        <dbReference type="ARBA" id="ARBA00023163"/>
    </source>
</evidence>
<evidence type="ECO:0000313" key="6">
    <source>
        <dbReference type="EMBL" id="TCD16152.1"/>
    </source>
</evidence>
<dbReference type="InterPro" id="IPR036388">
    <property type="entry name" value="WH-like_DNA-bd_sf"/>
</dbReference>
<dbReference type="GO" id="GO:0003677">
    <property type="term" value="F:DNA binding"/>
    <property type="evidence" value="ECO:0007669"/>
    <property type="project" value="UniProtKB-KW"/>
</dbReference>
<evidence type="ECO:0000256" key="1">
    <source>
        <dbReference type="ARBA" id="ARBA00009437"/>
    </source>
</evidence>
<name>A0A4V6N6C7_9HYPH</name>
<gene>
    <name evidence="6" type="ORF">E0D97_01560</name>
</gene>
<dbReference type="Pfam" id="PF03466">
    <property type="entry name" value="LysR_substrate"/>
    <property type="match status" value="1"/>
</dbReference>
<dbReference type="Pfam" id="PF00126">
    <property type="entry name" value="HTH_1"/>
    <property type="match status" value="1"/>
</dbReference>
<keyword evidence="3" id="KW-0238">DNA-binding</keyword>
<dbReference type="SUPFAM" id="SSF46785">
    <property type="entry name" value="Winged helix' DNA-binding domain"/>
    <property type="match status" value="1"/>
</dbReference>
<dbReference type="RefSeq" id="WP_131564760.1">
    <property type="nucleotide sequence ID" value="NZ_JAINFK010000001.1"/>
</dbReference>
<keyword evidence="2" id="KW-0805">Transcription regulation</keyword>
<evidence type="ECO:0000256" key="3">
    <source>
        <dbReference type="ARBA" id="ARBA00023125"/>
    </source>
</evidence>
<evidence type="ECO:0000313" key="7">
    <source>
        <dbReference type="Proteomes" id="UP000291301"/>
    </source>
</evidence>
<protein>
    <submittedName>
        <fullName evidence="6">LysR family transcriptional regulator</fullName>
    </submittedName>
</protein>
<dbReference type="InterPro" id="IPR036390">
    <property type="entry name" value="WH_DNA-bd_sf"/>
</dbReference>
<keyword evidence="4" id="KW-0804">Transcription</keyword>
<dbReference type="PANTHER" id="PTHR30579">
    <property type="entry name" value="TRANSCRIPTIONAL REGULATOR"/>
    <property type="match status" value="1"/>
</dbReference>
<dbReference type="OrthoDB" id="9786526at2"/>
<dbReference type="EMBL" id="SJST01000001">
    <property type="protein sequence ID" value="TCD16152.1"/>
    <property type="molecule type" value="Genomic_DNA"/>
</dbReference>
<dbReference type="InterPro" id="IPR050176">
    <property type="entry name" value="LTTR"/>
</dbReference>
<comment type="caution">
    <text evidence="6">The sequence shown here is derived from an EMBL/GenBank/DDBJ whole genome shotgun (WGS) entry which is preliminary data.</text>
</comment>
<dbReference type="Proteomes" id="UP000291301">
    <property type="component" value="Unassembled WGS sequence"/>
</dbReference>
<evidence type="ECO:0000256" key="2">
    <source>
        <dbReference type="ARBA" id="ARBA00023015"/>
    </source>
</evidence>
<reference evidence="6 7" key="1">
    <citation type="journal article" date="2015" name="Antonie Van Leeuwenhoek">
        <title>Oricola cellulosilytica gen. nov., sp. nov., a cellulose-degrading bacterium of the family Phyllobacteriaceae isolated from surface seashore water, and emended descriptions of Mesorhizobium loti and Phyllobacterium myrsinacearum.</title>
        <authorList>
            <person name="Hameed A."/>
            <person name="Shahina M."/>
            <person name="Lai W.A."/>
            <person name="Lin S.Y."/>
            <person name="Young L.S."/>
            <person name="Liu Y.C."/>
            <person name="Hsu Y.H."/>
            <person name="Young C.C."/>
        </authorList>
    </citation>
    <scope>NUCLEOTIDE SEQUENCE [LARGE SCALE GENOMIC DNA]</scope>
    <source>
        <strain evidence="6 7">KCTC 52183</strain>
    </source>
</reference>
<comment type="similarity">
    <text evidence="1">Belongs to the LysR transcriptional regulatory family.</text>
</comment>
<dbReference type="PRINTS" id="PR00039">
    <property type="entry name" value="HTHLYSR"/>
</dbReference>
<proteinExistence type="inferred from homology"/>
<sequence length="320" mass="36016">MDTELARTFLEIVTSGSFLSASKRLHVTQSTVSLRVKRLEELLGTPVFIRNKAGAELTPAGEQFERFARSMLKVWEEARYQVAVPEGFERSLIVGSQYSLWPKFSMRWLRLLERLMPDIALRAEMGVPDGLIRMMLDGVLDIAVMYTPQLRPGLEVEVIMEDSLVLASSDPENGGGLDTDYIFIDWGPEFVQAHKTYFPDFRASHVTLSLGTLSARYVIEHQRSAYFPARFIEDEVEEGTLHVVRDAPVFPFPVYAVWHSESDTELVERALTTLRRVAGRVEEDQAELLEEAGVEPVSMAPRLVDIIEDTDQVPTGSVPG</sequence>
<organism evidence="6 7">
    <name type="scientific">Oricola cellulosilytica</name>
    <dbReference type="NCBI Taxonomy" id="1429082"/>
    <lineage>
        <taxon>Bacteria</taxon>
        <taxon>Pseudomonadati</taxon>
        <taxon>Pseudomonadota</taxon>
        <taxon>Alphaproteobacteria</taxon>
        <taxon>Hyphomicrobiales</taxon>
        <taxon>Ahrensiaceae</taxon>
        <taxon>Oricola</taxon>
    </lineage>
</organism>
<accession>A0A4V6N6C7</accession>
<dbReference type="InterPro" id="IPR005119">
    <property type="entry name" value="LysR_subst-bd"/>
</dbReference>
<dbReference type="Gene3D" id="3.40.190.10">
    <property type="entry name" value="Periplasmic binding protein-like II"/>
    <property type="match status" value="2"/>
</dbReference>
<evidence type="ECO:0000259" key="5">
    <source>
        <dbReference type="PROSITE" id="PS50931"/>
    </source>
</evidence>
<dbReference type="PROSITE" id="PS50931">
    <property type="entry name" value="HTH_LYSR"/>
    <property type="match status" value="1"/>
</dbReference>
<dbReference type="SUPFAM" id="SSF53850">
    <property type="entry name" value="Periplasmic binding protein-like II"/>
    <property type="match status" value="1"/>
</dbReference>
<dbReference type="InterPro" id="IPR000847">
    <property type="entry name" value="LysR_HTH_N"/>
</dbReference>
<keyword evidence="7" id="KW-1185">Reference proteome</keyword>